<dbReference type="AlphaFoldDB" id="A0A382HPP3"/>
<sequence>MFPGVWVKRVHALADTFQEKHPNTEFLKAPCLKHHEWIVDALIHQARESISNK</sequence>
<organism evidence="1">
    <name type="scientific">marine metagenome</name>
    <dbReference type="NCBI Taxonomy" id="408172"/>
    <lineage>
        <taxon>unclassified sequences</taxon>
        <taxon>metagenomes</taxon>
        <taxon>ecological metagenomes</taxon>
    </lineage>
</organism>
<proteinExistence type="predicted"/>
<protein>
    <submittedName>
        <fullName evidence="1">Uncharacterized protein</fullName>
    </submittedName>
</protein>
<gene>
    <name evidence="1" type="ORF">METZ01_LOCUS242122</name>
</gene>
<name>A0A382HPP3_9ZZZZ</name>
<reference evidence="1" key="1">
    <citation type="submission" date="2018-05" db="EMBL/GenBank/DDBJ databases">
        <authorList>
            <person name="Lanie J.A."/>
            <person name="Ng W.-L."/>
            <person name="Kazmierczak K.M."/>
            <person name="Andrzejewski T.M."/>
            <person name="Davidsen T.M."/>
            <person name="Wayne K.J."/>
            <person name="Tettelin H."/>
            <person name="Glass J.I."/>
            <person name="Rusch D."/>
            <person name="Podicherti R."/>
            <person name="Tsui H.-C.T."/>
            <person name="Winkler M.E."/>
        </authorList>
    </citation>
    <scope>NUCLEOTIDE SEQUENCE</scope>
</reference>
<accession>A0A382HPP3</accession>
<dbReference type="EMBL" id="UINC01062540">
    <property type="protein sequence ID" value="SVB89268.1"/>
    <property type="molecule type" value="Genomic_DNA"/>
</dbReference>
<evidence type="ECO:0000313" key="1">
    <source>
        <dbReference type="EMBL" id="SVB89268.1"/>
    </source>
</evidence>